<dbReference type="Proteomes" id="UP000545507">
    <property type="component" value="Unassembled WGS sequence"/>
</dbReference>
<comment type="caution">
    <text evidence="2">The sequence shown here is derived from an EMBL/GenBank/DDBJ whole genome shotgun (WGS) entry which is preliminary data.</text>
</comment>
<evidence type="ECO:0000313" key="2">
    <source>
        <dbReference type="EMBL" id="NWF47760.1"/>
    </source>
</evidence>
<evidence type="ECO:0000313" key="3">
    <source>
        <dbReference type="Proteomes" id="UP000545507"/>
    </source>
</evidence>
<keyword evidence="3" id="KW-1185">Reference proteome</keyword>
<accession>A0A7Y8KYI0</accession>
<feature type="domain" description="Glyoxalase/fosfomycin resistance/dioxygenase" evidence="1">
    <location>
        <begin position="10"/>
        <end position="130"/>
    </location>
</feature>
<protein>
    <submittedName>
        <fullName evidence="2">VOC family protein</fullName>
    </submittedName>
</protein>
<proteinExistence type="predicted"/>
<dbReference type="AlphaFoldDB" id="A0A7Y8KYI0"/>
<dbReference type="Gene3D" id="3.10.180.10">
    <property type="entry name" value="2,3-Dihydroxybiphenyl 1,2-Dioxygenase, domain 1"/>
    <property type="match status" value="1"/>
</dbReference>
<dbReference type="CDD" id="cd06588">
    <property type="entry name" value="PhnB_like"/>
    <property type="match status" value="1"/>
</dbReference>
<dbReference type="InterPro" id="IPR028973">
    <property type="entry name" value="PhnB-like"/>
</dbReference>
<sequence>MTQLCAYLSYNGNCAEAMAFYARVLDAKVEALITYAQMPEGDPVPPEHANRIMHAYLVHPDFALMAGDTPPGVPFEGIKGAMLALTYPSAAEARRIFAALAEGGTVQMPLGETFWAEAFGMVTDRFGTPWGINGGPKPMS</sequence>
<gene>
    <name evidence="2" type="ORF">F3K02_21255</name>
</gene>
<dbReference type="EMBL" id="VYGV01000021">
    <property type="protein sequence ID" value="NWF47760.1"/>
    <property type="molecule type" value="Genomic_DNA"/>
</dbReference>
<name>A0A7Y8KYI0_9BURK</name>
<dbReference type="SUPFAM" id="SSF54593">
    <property type="entry name" value="Glyoxalase/Bleomycin resistance protein/Dihydroxybiphenyl dioxygenase"/>
    <property type="match status" value="1"/>
</dbReference>
<dbReference type="Pfam" id="PF00903">
    <property type="entry name" value="Glyoxalase"/>
    <property type="match status" value="1"/>
</dbReference>
<reference evidence="2 3" key="1">
    <citation type="submission" date="2019-09" db="EMBL/GenBank/DDBJ databases">
        <title>Hydrogenophaga aromatica sp. nov., isolated from a para-xylene-degrading enrichment culture.</title>
        <authorList>
            <person name="Tancsics A."/>
            <person name="Banerjee S."/>
        </authorList>
    </citation>
    <scope>NUCLEOTIDE SEQUENCE [LARGE SCALE GENOMIC DNA]</scope>
    <source>
        <strain evidence="2 3">D2P1</strain>
    </source>
</reference>
<evidence type="ECO:0000259" key="1">
    <source>
        <dbReference type="Pfam" id="PF00903"/>
    </source>
</evidence>
<dbReference type="InterPro" id="IPR029068">
    <property type="entry name" value="Glyas_Bleomycin-R_OHBP_Dase"/>
</dbReference>
<dbReference type="PANTHER" id="PTHR33990">
    <property type="entry name" value="PROTEIN YJDN-RELATED"/>
    <property type="match status" value="1"/>
</dbReference>
<dbReference type="InterPro" id="IPR004360">
    <property type="entry name" value="Glyas_Fos-R_dOase_dom"/>
</dbReference>
<dbReference type="PANTHER" id="PTHR33990:SF1">
    <property type="entry name" value="PROTEIN YJDN"/>
    <property type="match status" value="1"/>
</dbReference>
<dbReference type="RefSeq" id="WP_177137655.1">
    <property type="nucleotide sequence ID" value="NZ_JAGPWB010000073.1"/>
</dbReference>
<organism evidence="2 3">
    <name type="scientific">Hydrogenophaga aromaticivorans</name>
    <dbReference type="NCBI Taxonomy" id="2610898"/>
    <lineage>
        <taxon>Bacteria</taxon>
        <taxon>Pseudomonadati</taxon>
        <taxon>Pseudomonadota</taxon>
        <taxon>Betaproteobacteria</taxon>
        <taxon>Burkholderiales</taxon>
        <taxon>Comamonadaceae</taxon>
        <taxon>Hydrogenophaga</taxon>
    </lineage>
</organism>